<name>A0ABU3P137_9FIRM</name>
<sequence length="301" mass="33111">MKRIVSISLGSAKRDHQVVREFGGENFLIERIGTDGDKDKAIALIRALDGKVDAFGLGGTDLYIYAGSRRYTFRDTARIAAAARFTPVVDGSGIKNTLERRVIRFLEQKHAMRFAGKKALVVCAVDRFGLAEALAAAGAQTVFGDLMYGLGLPFPLHSLAALERLARFVAPLITLLPTSAFYPTGERQNESRPRYGSYFREADVVAGDFHFIRRYMPPDLAAKTIITNTVTQADEELLRRSGIATLVTTTPEMGGRSFGTNVLEAVLITIAGKRPEDMTAEHYGLLLEEMNIEPRIKALNE</sequence>
<gene>
    <name evidence="1" type="ORF">Q4T40_16070</name>
</gene>
<accession>A0ABU3P137</accession>
<comment type="caution">
    <text evidence="1">The sequence shown here is derived from an EMBL/GenBank/DDBJ whole genome shotgun (WGS) entry which is preliminary data.</text>
</comment>
<reference evidence="1 2" key="1">
    <citation type="submission" date="2023-07" db="EMBL/GenBank/DDBJ databases">
        <title>The novel representative of Negativicutes class, Anaeroselena agilis gen. nov. sp. nov.</title>
        <authorList>
            <person name="Prokofeva M.I."/>
            <person name="Elcheninov A.G."/>
            <person name="Klyukina A."/>
            <person name="Kublanov I.V."/>
            <person name="Frolov E.N."/>
            <person name="Podosokorskaya O.A."/>
        </authorList>
    </citation>
    <scope>NUCLEOTIDE SEQUENCE [LARGE SCALE GENOMIC DNA]</scope>
    <source>
        <strain evidence="1 2">4137-cl</strain>
    </source>
</reference>
<dbReference type="EMBL" id="JAUOZS010000001">
    <property type="protein sequence ID" value="MDT8902757.1"/>
    <property type="molecule type" value="Genomic_DNA"/>
</dbReference>
<protein>
    <submittedName>
        <fullName evidence="1">Quinate 5-dehydrogenase</fullName>
    </submittedName>
</protein>
<evidence type="ECO:0000313" key="2">
    <source>
        <dbReference type="Proteomes" id="UP001254848"/>
    </source>
</evidence>
<keyword evidence="2" id="KW-1185">Reference proteome</keyword>
<organism evidence="1 2">
    <name type="scientific">Anaeroselena agilis</name>
    <dbReference type="NCBI Taxonomy" id="3063788"/>
    <lineage>
        <taxon>Bacteria</taxon>
        <taxon>Bacillati</taxon>
        <taxon>Bacillota</taxon>
        <taxon>Negativicutes</taxon>
        <taxon>Acetonemataceae</taxon>
        <taxon>Anaeroselena</taxon>
    </lineage>
</organism>
<proteinExistence type="predicted"/>
<dbReference type="RefSeq" id="WP_413781230.1">
    <property type="nucleotide sequence ID" value="NZ_JAUOZS010000001.1"/>
</dbReference>
<dbReference type="Proteomes" id="UP001254848">
    <property type="component" value="Unassembled WGS sequence"/>
</dbReference>
<evidence type="ECO:0000313" key="1">
    <source>
        <dbReference type="EMBL" id="MDT8902757.1"/>
    </source>
</evidence>